<dbReference type="Pfam" id="PF00583">
    <property type="entry name" value="Acetyltransf_1"/>
    <property type="match status" value="1"/>
</dbReference>
<dbReference type="EMBL" id="JATAAI010000001">
    <property type="protein sequence ID" value="KAK1748709.1"/>
    <property type="molecule type" value="Genomic_DNA"/>
</dbReference>
<feature type="domain" description="N-acetyltransferase" evidence="1">
    <location>
        <begin position="79"/>
        <end position="252"/>
    </location>
</feature>
<protein>
    <submittedName>
        <fullName evidence="2">N-acetyltransferase, GNAT family</fullName>
        <ecNumber evidence="2">2.3.1.-</ecNumber>
    </submittedName>
</protein>
<reference evidence="2" key="1">
    <citation type="submission" date="2023-06" db="EMBL/GenBank/DDBJ databases">
        <title>Survivors Of The Sea: Transcriptome response of Skeletonema marinoi to long-term dormancy.</title>
        <authorList>
            <person name="Pinder M.I.M."/>
            <person name="Kourtchenko O."/>
            <person name="Robertson E.K."/>
            <person name="Larsson T."/>
            <person name="Maumus F."/>
            <person name="Osuna-Cruz C.M."/>
            <person name="Vancaester E."/>
            <person name="Stenow R."/>
            <person name="Vandepoele K."/>
            <person name="Ploug H."/>
            <person name="Bruchert V."/>
            <person name="Godhe A."/>
            <person name="Topel M."/>
        </authorList>
    </citation>
    <scope>NUCLEOTIDE SEQUENCE</scope>
    <source>
        <strain evidence="2">R05AC</strain>
    </source>
</reference>
<dbReference type="GO" id="GO:0008080">
    <property type="term" value="F:N-acetyltransferase activity"/>
    <property type="evidence" value="ECO:0007669"/>
    <property type="project" value="TreeGrafter"/>
</dbReference>
<evidence type="ECO:0000313" key="3">
    <source>
        <dbReference type="Proteomes" id="UP001224775"/>
    </source>
</evidence>
<keyword evidence="2" id="KW-0808">Transferase</keyword>
<name>A0AAD9DJR4_9STRA</name>
<dbReference type="SUPFAM" id="SSF55729">
    <property type="entry name" value="Acyl-CoA N-acyltransferases (Nat)"/>
    <property type="match status" value="1"/>
</dbReference>
<evidence type="ECO:0000259" key="1">
    <source>
        <dbReference type="PROSITE" id="PS51186"/>
    </source>
</evidence>
<dbReference type="Proteomes" id="UP001224775">
    <property type="component" value="Unassembled WGS sequence"/>
</dbReference>
<keyword evidence="3" id="KW-1185">Reference proteome</keyword>
<comment type="caution">
    <text evidence="2">The sequence shown here is derived from an EMBL/GenBank/DDBJ whole genome shotgun (WGS) entry which is preliminary data.</text>
</comment>
<sequence>MSDIMKMGKLIRVALLSASFFFLYARSLTVIGNLHQRRPAHVRASCLKSMPATSATASVIDKGTHDIDTTSTSQFQNEYTIREALYSELQLIASLVTAGFHPELDSNPILRPIRVLLELDRLQNNFPYPGDENRHLYLVCEAKKDKKVVAFCDIDARIPAKKKENPFSPFASIVNRPHPYFSDLTVDPNYRRKGIASVLVEEGESRAKDMNCQEMYLGVASTNTVALDLYSNMGYEIIVPTGDILEFVKRQEGVRMLRRTLN</sequence>
<dbReference type="AlphaFoldDB" id="A0AAD9DJR4"/>
<dbReference type="PANTHER" id="PTHR47443:SF3">
    <property type="entry name" value="GCN5-RELATED N-ACETYLTRANSFERASE 4, CHLOROPLASTIC"/>
    <property type="match status" value="1"/>
</dbReference>
<dbReference type="EC" id="2.3.1.-" evidence="2"/>
<dbReference type="GO" id="GO:0009507">
    <property type="term" value="C:chloroplast"/>
    <property type="evidence" value="ECO:0007669"/>
    <property type="project" value="TreeGrafter"/>
</dbReference>
<evidence type="ECO:0000313" key="2">
    <source>
        <dbReference type="EMBL" id="KAK1748709.1"/>
    </source>
</evidence>
<dbReference type="Gene3D" id="3.40.630.30">
    <property type="match status" value="1"/>
</dbReference>
<organism evidence="2 3">
    <name type="scientific">Skeletonema marinoi</name>
    <dbReference type="NCBI Taxonomy" id="267567"/>
    <lineage>
        <taxon>Eukaryota</taxon>
        <taxon>Sar</taxon>
        <taxon>Stramenopiles</taxon>
        <taxon>Ochrophyta</taxon>
        <taxon>Bacillariophyta</taxon>
        <taxon>Coscinodiscophyceae</taxon>
        <taxon>Thalassiosirophycidae</taxon>
        <taxon>Thalassiosirales</taxon>
        <taxon>Skeletonemataceae</taxon>
        <taxon>Skeletonema</taxon>
        <taxon>Skeletonema marinoi-dohrnii complex</taxon>
    </lineage>
</organism>
<dbReference type="InterPro" id="IPR016181">
    <property type="entry name" value="Acyl_CoA_acyltransferase"/>
</dbReference>
<proteinExistence type="predicted"/>
<dbReference type="PROSITE" id="PS51186">
    <property type="entry name" value="GNAT"/>
    <property type="match status" value="1"/>
</dbReference>
<dbReference type="InterPro" id="IPR000182">
    <property type="entry name" value="GNAT_dom"/>
</dbReference>
<accession>A0AAD9DJR4</accession>
<dbReference type="CDD" id="cd04301">
    <property type="entry name" value="NAT_SF"/>
    <property type="match status" value="1"/>
</dbReference>
<gene>
    <name evidence="2" type="ORF">QTG54_000648</name>
</gene>
<dbReference type="PANTHER" id="PTHR47443">
    <property type="entry name" value="ACYL-COA N-ACYLTRANSFERASES (NAT) SUPERFAMILY PROTEIN"/>
    <property type="match status" value="1"/>
</dbReference>
<keyword evidence="2" id="KW-0012">Acyltransferase</keyword>